<dbReference type="PRINTS" id="PR00944">
    <property type="entry name" value="CUEXPORT"/>
</dbReference>
<evidence type="ECO:0000259" key="3">
    <source>
        <dbReference type="PROSITE" id="PS50846"/>
    </source>
</evidence>
<accession>A0A1I2K826</accession>
<dbReference type="PROSITE" id="PS50846">
    <property type="entry name" value="HMA_2"/>
    <property type="match status" value="1"/>
</dbReference>
<proteinExistence type="predicted"/>
<feature type="domain" description="HMA" evidence="3">
    <location>
        <begin position="34"/>
        <end position="100"/>
    </location>
</feature>
<dbReference type="GO" id="GO:0005507">
    <property type="term" value="F:copper ion binding"/>
    <property type="evidence" value="ECO:0007669"/>
    <property type="project" value="InterPro"/>
</dbReference>
<dbReference type="Gene3D" id="3.30.70.100">
    <property type="match status" value="1"/>
</dbReference>
<dbReference type="InterPro" id="IPR000428">
    <property type="entry name" value="Cu-bd"/>
</dbReference>
<gene>
    <name evidence="4" type="ORF">SAMN05216283_11164</name>
</gene>
<dbReference type="Proteomes" id="UP000198964">
    <property type="component" value="Unassembled WGS sequence"/>
</dbReference>
<dbReference type="PROSITE" id="PS51257">
    <property type="entry name" value="PROKAR_LIPOPROTEIN"/>
    <property type="match status" value="1"/>
</dbReference>
<dbReference type="STRING" id="655355.SAMN05216283_11164"/>
<protein>
    <submittedName>
        <fullName evidence="4">Copper chaperone CopZ</fullName>
    </submittedName>
</protein>
<dbReference type="AlphaFoldDB" id="A0A1I2K826"/>
<reference evidence="4 5" key="1">
    <citation type="submission" date="2016-10" db="EMBL/GenBank/DDBJ databases">
        <authorList>
            <person name="de Groot N.N."/>
        </authorList>
    </citation>
    <scope>NUCLEOTIDE SEQUENCE [LARGE SCALE GENOMIC DNA]</scope>
    <source>
        <strain evidence="4 5">CGMCC 1.9156</strain>
    </source>
</reference>
<dbReference type="Pfam" id="PF00403">
    <property type="entry name" value="HMA"/>
    <property type="match status" value="1"/>
</dbReference>
<keyword evidence="2" id="KW-0732">Signal</keyword>
<evidence type="ECO:0000313" key="4">
    <source>
        <dbReference type="EMBL" id="SFF63282.1"/>
    </source>
</evidence>
<sequence length="101" mass="11040">MKNHFLLMLVVTFAVAACNSTPKKQEPTASETTQEIVYHVEGMTCDHCESSIQKGVAALDGISLVEANHEDSTTRVVFDPSLTNSDEIIAAIKKRGYQVTQ</sequence>
<dbReference type="InterPro" id="IPR036163">
    <property type="entry name" value="HMA_dom_sf"/>
</dbReference>
<dbReference type="FunFam" id="3.30.70.100:FF:000001">
    <property type="entry name" value="ATPase copper transporting beta"/>
    <property type="match status" value="1"/>
</dbReference>
<dbReference type="RefSeq" id="WP_093921072.1">
    <property type="nucleotide sequence ID" value="NZ_FONW01000011.1"/>
</dbReference>
<name>A0A1I2K826_9BACT</name>
<feature type="chain" id="PRO_5011532347" evidence="2">
    <location>
        <begin position="17"/>
        <end position="101"/>
    </location>
</feature>
<keyword evidence="1" id="KW-0479">Metal-binding</keyword>
<dbReference type="CDD" id="cd00371">
    <property type="entry name" value="HMA"/>
    <property type="match status" value="1"/>
</dbReference>
<evidence type="ECO:0000256" key="2">
    <source>
        <dbReference type="SAM" id="SignalP"/>
    </source>
</evidence>
<dbReference type="GO" id="GO:0006825">
    <property type="term" value="P:copper ion transport"/>
    <property type="evidence" value="ECO:0007669"/>
    <property type="project" value="InterPro"/>
</dbReference>
<evidence type="ECO:0000256" key="1">
    <source>
        <dbReference type="ARBA" id="ARBA00022723"/>
    </source>
</evidence>
<dbReference type="SUPFAM" id="SSF55008">
    <property type="entry name" value="HMA, heavy metal-associated domain"/>
    <property type="match status" value="1"/>
</dbReference>
<organism evidence="4 5">
    <name type="scientific">Sunxiuqinia elliptica</name>
    <dbReference type="NCBI Taxonomy" id="655355"/>
    <lineage>
        <taxon>Bacteria</taxon>
        <taxon>Pseudomonadati</taxon>
        <taxon>Bacteroidota</taxon>
        <taxon>Bacteroidia</taxon>
        <taxon>Marinilabiliales</taxon>
        <taxon>Prolixibacteraceae</taxon>
        <taxon>Sunxiuqinia</taxon>
    </lineage>
</organism>
<dbReference type="InterPro" id="IPR006121">
    <property type="entry name" value="HMA_dom"/>
</dbReference>
<dbReference type="EMBL" id="FONW01000011">
    <property type="protein sequence ID" value="SFF63282.1"/>
    <property type="molecule type" value="Genomic_DNA"/>
</dbReference>
<feature type="signal peptide" evidence="2">
    <location>
        <begin position="1"/>
        <end position="16"/>
    </location>
</feature>
<keyword evidence="5" id="KW-1185">Reference proteome</keyword>
<evidence type="ECO:0000313" key="5">
    <source>
        <dbReference type="Proteomes" id="UP000198964"/>
    </source>
</evidence>